<organism evidence="2 3">
    <name type="scientific">Croceibacterium salegens</name>
    <dbReference type="NCBI Taxonomy" id="1737568"/>
    <lineage>
        <taxon>Bacteria</taxon>
        <taxon>Pseudomonadati</taxon>
        <taxon>Pseudomonadota</taxon>
        <taxon>Alphaproteobacteria</taxon>
        <taxon>Sphingomonadales</taxon>
        <taxon>Erythrobacteraceae</taxon>
        <taxon>Croceibacterium</taxon>
    </lineage>
</organism>
<evidence type="ECO:0000256" key="1">
    <source>
        <dbReference type="SAM" id="SignalP"/>
    </source>
</evidence>
<dbReference type="EMBL" id="WTYM01000023">
    <property type="protein sequence ID" value="MXO58330.1"/>
    <property type="molecule type" value="Genomic_DNA"/>
</dbReference>
<accession>A0A6I4STS8</accession>
<dbReference type="RefSeq" id="WP_159791694.1">
    <property type="nucleotide sequence ID" value="NZ_WTYM01000023.1"/>
</dbReference>
<reference evidence="2 3" key="1">
    <citation type="submission" date="2019-12" db="EMBL/GenBank/DDBJ databases">
        <title>Genomic-based taxomic classification of the family Erythrobacteraceae.</title>
        <authorList>
            <person name="Xu L."/>
        </authorList>
    </citation>
    <scope>NUCLEOTIDE SEQUENCE [LARGE SCALE GENOMIC DNA]</scope>
    <source>
        <strain evidence="2 3">MCCC 1K01500</strain>
    </source>
</reference>
<feature type="chain" id="PRO_5026337937" description="Cupin domain-containing protein" evidence="1">
    <location>
        <begin position="26"/>
        <end position="170"/>
    </location>
</feature>
<evidence type="ECO:0008006" key="4">
    <source>
        <dbReference type="Google" id="ProtNLM"/>
    </source>
</evidence>
<name>A0A6I4STS8_9SPHN</name>
<sequence length="170" mass="17627">MNTDRRTVIAAGTALTALLATGACAQEDNGGSPLPDGPAKGPSGIMEIIHIYADEEGVSHVGKVSVQGTPKPLPVTAVVATSIAQGTEDWHQAPRKTFTINVVGDIECEVGDGTKIPIGKGDLVYLEDMTGKGHVTRLLTPVANLFLQMPDDFDIVAWANAPVDANAANG</sequence>
<proteinExistence type="predicted"/>
<protein>
    <recommendedName>
        <fullName evidence="4">Cupin domain-containing protein</fullName>
    </recommendedName>
</protein>
<evidence type="ECO:0000313" key="3">
    <source>
        <dbReference type="Proteomes" id="UP000433652"/>
    </source>
</evidence>
<evidence type="ECO:0000313" key="2">
    <source>
        <dbReference type="EMBL" id="MXO58330.1"/>
    </source>
</evidence>
<keyword evidence="3" id="KW-1185">Reference proteome</keyword>
<feature type="signal peptide" evidence="1">
    <location>
        <begin position="1"/>
        <end position="25"/>
    </location>
</feature>
<dbReference type="AlphaFoldDB" id="A0A6I4STS8"/>
<comment type="caution">
    <text evidence="2">The sequence shown here is derived from an EMBL/GenBank/DDBJ whole genome shotgun (WGS) entry which is preliminary data.</text>
</comment>
<dbReference type="PROSITE" id="PS51257">
    <property type="entry name" value="PROKAR_LIPOPROTEIN"/>
    <property type="match status" value="1"/>
</dbReference>
<gene>
    <name evidence="2" type="ORF">GRI89_02065</name>
</gene>
<dbReference type="Proteomes" id="UP000433652">
    <property type="component" value="Unassembled WGS sequence"/>
</dbReference>
<keyword evidence="1" id="KW-0732">Signal</keyword>
<dbReference type="OrthoDB" id="7501356at2"/>